<evidence type="ECO:0000256" key="1">
    <source>
        <dbReference type="ARBA" id="ARBA00022801"/>
    </source>
</evidence>
<evidence type="ECO:0000313" key="5">
    <source>
        <dbReference type="Proteomes" id="UP001597211"/>
    </source>
</evidence>
<feature type="domain" description="BD-FAE-like" evidence="3">
    <location>
        <begin position="26"/>
        <end position="124"/>
    </location>
</feature>
<dbReference type="Gene3D" id="3.40.50.1820">
    <property type="entry name" value="alpha/beta hydrolase"/>
    <property type="match status" value="1"/>
</dbReference>
<gene>
    <name evidence="4" type="ORF">ACFQ2Z_23270</name>
</gene>
<dbReference type="Pfam" id="PF00326">
    <property type="entry name" value="Peptidase_S9"/>
    <property type="match status" value="1"/>
</dbReference>
<proteinExistence type="predicted"/>
<keyword evidence="5" id="KW-1185">Reference proteome</keyword>
<accession>A0ABW3SI00</accession>
<feature type="domain" description="Peptidase S9 prolyl oligopeptidase catalytic" evidence="2">
    <location>
        <begin position="197"/>
        <end position="289"/>
    </location>
</feature>
<dbReference type="InterPro" id="IPR029058">
    <property type="entry name" value="AB_hydrolase_fold"/>
</dbReference>
<protein>
    <submittedName>
        <fullName evidence="4">Alpha/beta hydrolase fold domain-containing protein</fullName>
    </submittedName>
</protein>
<evidence type="ECO:0000259" key="2">
    <source>
        <dbReference type="Pfam" id="PF00326"/>
    </source>
</evidence>
<dbReference type="SUPFAM" id="SSF53474">
    <property type="entry name" value="alpha/beta-Hydrolases"/>
    <property type="match status" value="1"/>
</dbReference>
<evidence type="ECO:0000259" key="3">
    <source>
        <dbReference type="Pfam" id="PF20434"/>
    </source>
</evidence>
<dbReference type="EMBL" id="JBHTKZ010000077">
    <property type="protein sequence ID" value="MFD1184263.1"/>
    <property type="molecule type" value="Genomic_DNA"/>
</dbReference>
<keyword evidence="1 4" id="KW-0378">Hydrolase</keyword>
<dbReference type="GO" id="GO:0016787">
    <property type="term" value="F:hydrolase activity"/>
    <property type="evidence" value="ECO:0007669"/>
    <property type="project" value="UniProtKB-KW"/>
</dbReference>
<dbReference type="InterPro" id="IPR050300">
    <property type="entry name" value="GDXG_lipolytic_enzyme"/>
</dbReference>
<reference evidence="5" key="1">
    <citation type="journal article" date="2019" name="Int. J. Syst. Evol. Microbiol.">
        <title>The Global Catalogue of Microorganisms (GCM) 10K type strain sequencing project: providing services to taxonomists for standard genome sequencing and annotation.</title>
        <authorList>
            <consortium name="The Broad Institute Genomics Platform"/>
            <consortium name="The Broad Institute Genome Sequencing Center for Infectious Disease"/>
            <person name="Wu L."/>
            <person name="Ma J."/>
        </authorList>
    </citation>
    <scope>NUCLEOTIDE SEQUENCE [LARGE SCALE GENOMIC DNA]</scope>
    <source>
        <strain evidence="5">CCUG 48216</strain>
    </source>
</reference>
<dbReference type="Pfam" id="PF20434">
    <property type="entry name" value="BD-FAE"/>
    <property type="match status" value="1"/>
</dbReference>
<dbReference type="InterPro" id="IPR001375">
    <property type="entry name" value="Peptidase_S9_cat"/>
</dbReference>
<dbReference type="Proteomes" id="UP001597211">
    <property type="component" value="Unassembled WGS sequence"/>
</dbReference>
<dbReference type="RefSeq" id="WP_240271424.1">
    <property type="nucleotide sequence ID" value="NZ_JAKSXN010000086.1"/>
</dbReference>
<name>A0ABW3SI00_9BACL</name>
<dbReference type="InterPro" id="IPR049492">
    <property type="entry name" value="BD-FAE-like_dom"/>
</dbReference>
<evidence type="ECO:0000313" key="4">
    <source>
        <dbReference type="EMBL" id="MFD1184263.1"/>
    </source>
</evidence>
<organism evidence="4 5">
    <name type="scientific">Paenibacillus timonensis</name>
    <dbReference type="NCBI Taxonomy" id="225915"/>
    <lineage>
        <taxon>Bacteria</taxon>
        <taxon>Bacillati</taxon>
        <taxon>Bacillota</taxon>
        <taxon>Bacilli</taxon>
        <taxon>Bacillales</taxon>
        <taxon>Paenibacillaceae</taxon>
        <taxon>Paenibacillus</taxon>
    </lineage>
</organism>
<dbReference type="PANTHER" id="PTHR48081">
    <property type="entry name" value="AB HYDROLASE SUPERFAMILY PROTEIN C4A8.06C"/>
    <property type="match status" value="1"/>
</dbReference>
<comment type="caution">
    <text evidence="4">The sequence shown here is derived from an EMBL/GenBank/DDBJ whole genome shotgun (WGS) entry which is preliminary data.</text>
</comment>
<sequence>MKTISESIVYKNTERSSIYADIYYHGSQTPVIIYIHSGALIFGTRKWLPIEQVEIYKNAGFSVISIDYRLAPETNFELIIEDIKDALYWVRNTVSKMYDINTDKLAMIGGSAGAYLSLLSGTMECRPDAIVSFYGYGDILGKWYSEPSEFYCKRSIVKLEEAERSLSNYEVSEGSWERFNYYLWCRQHGTWVEAVTGMDRDIDHELLRKYNPIDNISKDFPPTLFLHGDKDTDVPYEQSLMMYEALRKAGIQTDLVTVNGADHVFDQNLNDPQVKSVFEKTLGFLKKHLCE</sequence>